<dbReference type="InterPro" id="IPR011008">
    <property type="entry name" value="Dimeric_a/b-barrel"/>
</dbReference>
<reference evidence="3 4" key="1">
    <citation type="submission" date="2021-06" db="EMBL/GenBank/DDBJ databases">
        <title>Actinomycetes sequencing.</title>
        <authorList>
            <person name="Shan Q."/>
        </authorList>
    </citation>
    <scope>NUCLEOTIDE SEQUENCE [LARGE SCALE GENOMIC DNA]</scope>
    <source>
        <strain evidence="3 4">NEAU-G5</strain>
    </source>
</reference>
<dbReference type="Proteomes" id="UP000733379">
    <property type="component" value="Unassembled WGS sequence"/>
</dbReference>
<keyword evidence="4" id="KW-1185">Reference proteome</keyword>
<organism evidence="3 4">
    <name type="scientific">Nocardia albiluteola</name>
    <dbReference type="NCBI Taxonomy" id="2842303"/>
    <lineage>
        <taxon>Bacteria</taxon>
        <taxon>Bacillati</taxon>
        <taxon>Actinomycetota</taxon>
        <taxon>Actinomycetes</taxon>
        <taxon>Mycobacteriales</taxon>
        <taxon>Nocardiaceae</taxon>
        <taxon>Nocardia</taxon>
    </lineage>
</organism>
<feature type="compositionally biased region" description="Gly residues" evidence="1">
    <location>
        <begin position="17"/>
        <end position="31"/>
    </location>
</feature>
<dbReference type="EMBL" id="JAHKNI010000006">
    <property type="protein sequence ID" value="MBU3063890.1"/>
    <property type="molecule type" value="Genomic_DNA"/>
</dbReference>
<comment type="caution">
    <text evidence="3">The sequence shown here is derived from an EMBL/GenBank/DDBJ whole genome shotgun (WGS) entry which is preliminary data.</text>
</comment>
<dbReference type="SMART" id="SM00886">
    <property type="entry name" value="Dabb"/>
    <property type="match status" value="1"/>
</dbReference>
<dbReference type="PROSITE" id="PS51502">
    <property type="entry name" value="S_R_A_B_BARREL"/>
    <property type="match status" value="1"/>
</dbReference>
<evidence type="ECO:0000313" key="3">
    <source>
        <dbReference type="EMBL" id="MBU3063890.1"/>
    </source>
</evidence>
<sequence>MTRWVIRTESDAAGPLEGSGGPDLPGSTGGLGMTWDVVADEVTAAWPDVPASADVVPLTPVLAVHAPLAGPRIKRTLLLRVRPGTPEDTVRRFEDALTAMPRHISSIHSWALSRTATGPWTHAWEQEFADLDGLNGEYLRHPYHWTCVDRWFDPESPISIVEPGYAHLFRWADGPVLC</sequence>
<feature type="region of interest" description="Disordered" evidence="1">
    <location>
        <begin position="9"/>
        <end position="31"/>
    </location>
</feature>
<dbReference type="SUPFAM" id="SSF54909">
    <property type="entry name" value="Dimeric alpha+beta barrel"/>
    <property type="match status" value="1"/>
</dbReference>
<proteinExistence type="predicted"/>
<evidence type="ECO:0000259" key="2">
    <source>
        <dbReference type="PROSITE" id="PS51502"/>
    </source>
</evidence>
<gene>
    <name evidence="3" type="ORF">KO481_20445</name>
</gene>
<dbReference type="RefSeq" id="WP_215918767.1">
    <property type="nucleotide sequence ID" value="NZ_JAHKNI010000006.1"/>
</dbReference>
<accession>A0ABS6B0R7</accession>
<name>A0ABS6B0R7_9NOCA</name>
<evidence type="ECO:0000313" key="4">
    <source>
        <dbReference type="Proteomes" id="UP000733379"/>
    </source>
</evidence>
<dbReference type="Gene3D" id="3.30.70.100">
    <property type="match status" value="1"/>
</dbReference>
<protein>
    <submittedName>
        <fullName evidence="3">Dabb family protein</fullName>
    </submittedName>
</protein>
<evidence type="ECO:0000256" key="1">
    <source>
        <dbReference type="SAM" id="MobiDB-lite"/>
    </source>
</evidence>
<dbReference type="InterPro" id="IPR013097">
    <property type="entry name" value="Dabb"/>
</dbReference>
<dbReference type="Pfam" id="PF07876">
    <property type="entry name" value="Dabb"/>
    <property type="match status" value="1"/>
</dbReference>
<feature type="domain" description="Stress-response A/B barrel" evidence="2">
    <location>
        <begin position="73"/>
        <end position="164"/>
    </location>
</feature>